<evidence type="ECO:0000256" key="4">
    <source>
        <dbReference type="PROSITE-ProRule" id="PRU00175"/>
    </source>
</evidence>
<dbReference type="EMBL" id="JARJCM010000014">
    <property type="protein sequence ID" value="KAJ7042067.1"/>
    <property type="molecule type" value="Genomic_DNA"/>
</dbReference>
<feature type="domain" description="RING-type" evidence="6">
    <location>
        <begin position="462"/>
        <end position="501"/>
    </location>
</feature>
<evidence type="ECO:0000313" key="8">
    <source>
        <dbReference type="Proteomes" id="UP001218188"/>
    </source>
</evidence>
<keyword evidence="3" id="KW-0862">Zinc</keyword>
<evidence type="ECO:0000313" key="7">
    <source>
        <dbReference type="EMBL" id="KAJ7042067.1"/>
    </source>
</evidence>
<proteinExistence type="predicted"/>
<reference evidence="7" key="1">
    <citation type="submission" date="2023-03" db="EMBL/GenBank/DDBJ databases">
        <title>Massive genome expansion in bonnet fungi (Mycena s.s.) driven by repeated elements and novel gene families across ecological guilds.</title>
        <authorList>
            <consortium name="Lawrence Berkeley National Laboratory"/>
            <person name="Harder C.B."/>
            <person name="Miyauchi S."/>
            <person name="Viragh M."/>
            <person name="Kuo A."/>
            <person name="Thoen E."/>
            <person name="Andreopoulos B."/>
            <person name="Lu D."/>
            <person name="Skrede I."/>
            <person name="Drula E."/>
            <person name="Henrissat B."/>
            <person name="Morin E."/>
            <person name="Kohler A."/>
            <person name="Barry K."/>
            <person name="LaButti K."/>
            <person name="Morin E."/>
            <person name="Salamov A."/>
            <person name="Lipzen A."/>
            <person name="Mereny Z."/>
            <person name="Hegedus B."/>
            <person name="Baldrian P."/>
            <person name="Stursova M."/>
            <person name="Weitz H."/>
            <person name="Taylor A."/>
            <person name="Grigoriev I.V."/>
            <person name="Nagy L.G."/>
            <person name="Martin F."/>
            <person name="Kauserud H."/>
        </authorList>
    </citation>
    <scope>NUCLEOTIDE SEQUENCE</scope>
    <source>
        <strain evidence="7">CBHHK200</strain>
    </source>
</reference>
<organism evidence="7 8">
    <name type="scientific">Mycena alexandri</name>
    <dbReference type="NCBI Taxonomy" id="1745969"/>
    <lineage>
        <taxon>Eukaryota</taxon>
        <taxon>Fungi</taxon>
        <taxon>Dikarya</taxon>
        <taxon>Basidiomycota</taxon>
        <taxon>Agaricomycotina</taxon>
        <taxon>Agaricomycetes</taxon>
        <taxon>Agaricomycetidae</taxon>
        <taxon>Agaricales</taxon>
        <taxon>Marasmiineae</taxon>
        <taxon>Mycenaceae</taxon>
        <taxon>Mycena</taxon>
    </lineage>
</organism>
<feature type="region of interest" description="Disordered" evidence="5">
    <location>
        <begin position="525"/>
        <end position="548"/>
    </location>
</feature>
<dbReference type="InterPro" id="IPR018957">
    <property type="entry name" value="Znf_C3HC4_RING-type"/>
</dbReference>
<keyword evidence="8" id="KW-1185">Reference proteome</keyword>
<accession>A0AAD6X9X2</accession>
<dbReference type="InterPro" id="IPR017907">
    <property type="entry name" value="Znf_RING_CS"/>
</dbReference>
<dbReference type="PROSITE" id="PS00518">
    <property type="entry name" value="ZF_RING_1"/>
    <property type="match status" value="1"/>
</dbReference>
<dbReference type="Gene3D" id="3.30.40.10">
    <property type="entry name" value="Zinc/RING finger domain, C3HC4 (zinc finger)"/>
    <property type="match status" value="1"/>
</dbReference>
<name>A0AAD6X9X2_9AGAR</name>
<dbReference type="GO" id="GO:0008270">
    <property type="term" value="F:zinc ion binding"/>
    <property type="evidence" value="ECO:0007669"/>
    <property type="project" value="UniProtKB-KW"/>
</dbReference>
<evidence type="ECO:0000256" key="1">
    <source>
        <dbReference type="ARBA" id="ARBA00022723"/>
    </source>
</evidence>
<evidence type="ECO:0000259" key="6">
    <source>
        <dbReference type="PROSITE" id="PS50089"/>
    </source>
</evidence>
<sequence>MLFAFGRSEGRYYISNGKRNYWKNIPNSLARHLEKEHVLQAISFGVGDTWFFKEASRRDGSSYYLSSAAAVYYPRVHEIYQSDEAINWVAFGPREQYVVDTQKRLYHSNTGKEMVRQYKDGGTVSLRCASFGHDGAWVCVEDDGVIWSSGLSAKVQAALDKKAVRNVQLSANSPTIFFIEYVDGDTAWNMPSSWSSDIESIVNISVRLDDPGVPGERSVSQRIIFAFGHEIGTFCILNGPQAAWMGIDNSNVTTRLERARTMEAFSLGENGAWFWRQGGSSTLSGATKTAYPEVWRIWKSDEEINWVAFGPQGYWIVATESHIYASRSDTILRNYKTGKRVPLRCGSFGYGGAWVVVEDDGVIRSSGLSKEVLKKVKIGNVRNVQLSITHPDEFYIEYMDGTSDWTLPKSWHDDVSKIEGNLPKPSTASNNTNTGTQYLELIPADEDNRQAAPEPEPPNLCCPICLNTFCRPVATLCMHIFCDECIYDVLRHGSLSCPLCRATITEPPEPDTILDRYLEQMIADGAVTGPSGGRSSPYTWRDVNFPQH</sequence>
<dbReference type="Proteomes" id="UP001218188">
    <property type="component" value="Unassembled WGS sequence"/>
</dbReference>
<evidence type="ECO:0000256" key="5">
    <source>
        <dbReference type="SAM" id="MobiDB-lite"/>
    </source>
</evidence>
<dbReference type="Pfam" id="PF00097">
    <property type="entry name" value="zf-C3HC4"/>
    <property type="match status" value="1"/>
</dbReference>
<gene>
    <name evidence="7" type="ORF">C8F04DRAFT_115485</name>
</gene>
<dbReference type="InterPro" id="IPR013083">
    <property type="entry name" value="Znf_RING/FYVE/PHD"/>
</dbReference>
<protein>
    <recommendedName>
        <fullName evidence="6">RING-type domain-containing protein</fullName>
    </recommendedName>
</protein>
<evidence type="ECO:0000256" key="2">
    <source>
        <dbReference type="ARBA" id="ARBA00022771"/>
    </source>
</evidence>
<dbReference type="SUPFAM" id="SSF57850">
    <property type="entry name" value="RING/U-box"/>
    <property type="match status" value="1"/>
</dbReference>
<keyword evidence="2 4" id="KW-0863">Zinc-finger</keyword>
<dbReference type="SMART" id="SM00184">
    <property type="entry name" value="RING"/>
    <property type="match status" value="1"/>
</dbReference>
<dbReference type="AlphaFoldDB" id="A0AAD6X9X2"/>
<evidence type="ECO:0000256" key="3">
    <source>
        <dbReference type="ARBA" id="ARBA00022833"/>
    </source>
</evidence>
<dbReference type="InterPro" id="IPR001841">
    <property type="entry name" value="Znf_RING"/>
</dbReference>
<dbReference type="PANTHER" id="PTHR23327">
    <property type="entry name" value="RING FINGER PROTEIN 127"/>
    <property type="match status" value="1"/>
</dbReference>
<keyword evidence="1" id="KW-0479">Metal-binding</keyword>
<dbReference type="PROSITE" id="PS50089">
    <property type="entry name" value="ZF_RING_2"/>
    <property type="match status" value="1"/>
</dbReference>
<dbReference type="SUPFAM" id="SSF82171">
    <property type="entry name" value="DPP6 N-terminal domain-like"/>
    <property type="match status" value="1"/>
</dbReference>
<comment type="caution">
    <text evidence="7">The sequence shown here is derived from an EMBL/GenBank/DDBJ whole genome shotgun (WGS) entry which is preliminary data.</text>
</comment>